<keyword evidence="3" id="KW-1185">Reference proteome</keyword>
<evidence type="ECO:0000256" key="1">
    <source>
        <dbReference type="SAM" id="MobiDB-lite"/>
    </source>
</evidence>
<accession>A0A150G442</accession>
<feature type="compositionally biased region" description="Gly residues" evidence="1">
    <location>
        <begin position="356"/>
        <end position="375"/>
    </location>
</feature>
<reference evidence="3" key="1">
    <citation type="journal article" date="2016" name="Nat. Commun.">
        <title>The Gonium pectorale genome demonstrates co-option of cell cycle regulation during the evolution of multicellularity.</title>
        <authorList>
            <person name="Hanschen E.R."/>
            <person name="Marriage T.N."/>
            <person name="Ferris P.J."/>
            <person name="Hamaji T."/>
            <person name="Toyoda A."/>
            <person name="Fujiyama A."/>
            <person name="Neme R."/>
            <person name="Noguchi H."/>
            <person name="Minakuchi Y."/>
            <person name="Suzuki M."/>
            <person name="Kawai-Toyooka H."/>
            <person name="Smith D.R."/>
            <person name="Sparks H."/>
            <person name="Anderson J."/>
            <person name="Bakaric R."/>
            <person name="Luria V."/>
            <person name="Karger A."/>
            <person name="Kirschner M.W."/>
            <person name="Durand P.M."/>
            <person name="Michod R.E."/>
            <person name="Nozaki H."/>
            <person name="Olson B.J."/>
        </authorList>
    </citation>
    <scope>NUCLEOTIDE SEQUENCE [LARGE SCALE GENOMIC DNA]</scope>
    <source>
        <strain evidence="3">NIES-2863</strain>
    </source>
</reference>
<feature type="region of interest" description="Disordered" evidence="1">
    <location>
        <begin position="353"/>
        <end position="375"/>
    </location>
</feature>
<gene>
    <name evidence="2" type="ORF">GPECTOR_64g78</name>
</gene>
<dbReference type="AlphaFoldDB" id="A0A150G442"/>
<protein>
    <submittedName>
        <fullName evidence="2">Uncharacterized protein</fullName>
    </submittedName>
</protein>
<dbReference type="Proteomes" id="UP000075714">
    <property type="component" value="Unassembled WGS sequence"/>
</dbReference>
<sequence>MFGRPRSDDFMLHDEEPDLHIMVHERASPLLAHHDVLKLYSRCVKELPRSGSDAPIVWDVRGLIPEDGDGRPFSAAVVERYLDLIYSRVDPSRSVELPASLEEAKPLLLFADAVSSSRLVFEDLAARLAALRNLTLPVRVGGSLRLELVLRGHLYAMSSGLGLMDYPIPYASSETRTLVLQPASELFTAHAQHIPDALADSLEGWLYLTGRLGMVPLTRLLLDFLKSQLAASQLCPFFRSIRRVYSPRVLQCAPPELLLEGFLRDCLSDLPSEVRLEAQGAAATLGSAAAASFLPLELAAPRQVDVTVDRGGRSRFTDGRGNTVCCTMILGGFEAEARARVVADVMARAKAESRGAGTGGGAGGGGAGGAGGGGG</sequence>
<comment type="caution">
    <text evidence="2">The sequence shown here is derived from an EMBL/GenBank/DDBJ whole genome shotgun (WGS) entry which is preliminary data.</text>
</comment>
<name>A0A150G442_GONPE</name>
<dbReference type="OrthoDB" id="532207at2759"/>
<organism evidence="2 3">
    <name type="scientific">Gonium pectorale</name>
    <name type="common">Green alga</name>
    <dbReference type="NCBI Taxonomy" id="33097"/>
    <lineage>
        <taxon>Eukaryota</taxon>
        <taxon>Viridiplantae</taxon>
        <taxon>Chlorophyta</taxon>
        <taxon>core chlorophytes</taxon>
        <taxon>Chlorophyceae</taxon>
        <taxon>CS clade</taxon>
        <taxon>Chlamydomonadales</taxon>
        <taxon>Volvocaceae</taxon>
        <taxon>Gonium</taxon>
    </lineage>
</organism>
<evidence type="ECO:0000313" key="2">
    <source>
        <dbReference type="EMBL" id="KXZ44659.1"/>
    </source>
</evidence>
<proteinExistence type="predicted"/>
<dbReference type="EMBL" id="LSYV01000065">
    <property type="protein sequence ID" value="KXZ44659.1"/>
    <property type="molecule type" value="Genomic_DNA"/>
</dbReference>
<evidence type="ECO:0000313" key="3">
    <source>
        <dbReference type="Proteomes" id="UP000075714"/>
    </source>
</evidence>